<proteinExistence type="predicted"/>
<comment type="caution">
    <text evidence="1">The sequence shown here is derived from an EMBL/GenBank/DDBJ whole genome shotgun (WGS) entry which is preliminary data.</text>
</comment>
<protein>
    <recommendedName>
        <fullName evidence="3">Nitroreductase</fullName>
    </recommendedName>
</protein>
<keyword evidence="2" id="KW-1185">Reference proteome</keyword>
<evidence type="ECO:0000313" key="2">
    <source>
        <dbReference type="Proteomes" id="UP001139031"/>
    </source>
</evidence>
<organism evidence="1 2">
    <name type="scientific">Nannocystis pusilla</name>
    <dbReference type="NCBI Taxonomy" id="889268"/>
    <lineage>
        <taxon>Bacteria</taxon>
        <taxon>Pseudomonadati</taxon>
        <taxon>Myxococcota</taxon>
        <taxon>Polyangia</taxon>
        <taxon>Nannocystales</taxon>
        <taxon>Nannocystaceae</taxon>
        <taxon>Nannocystis</taxon>
    </lineage>
</organism>
<sequence length="374" mass="41128">MIVASPSVTLADSQLAPLLYLATRAPSAGNMQPWRFRWGGTELEIAGFGGGEISALDHEGRASALTLGGLLEYLAIAATTVNFAAVIALEAEPAKAGRWATIRFQARAGAPDPLAAALMGRCTDRRDYRGGAVTDPVFAAIVDDCEQYPECRLHLRDRSEYTDELLAYVAASERFFWTCKPVQQQVMKVVRWSAEEAAATRDGVLWKALGLGSSAAHVLKRSRRWPVQLLLNRLGFLDAVDRLTYTALRSAAGVGLITVRRPAREAFVAAARLHTRAWLRLHAAGYALQPFTGASLYAADAETGRLPREWPAHQRRVFAPGMAVLRRAFDLPPDETPVWLFRAGRSPGPLDRALVTHRYDIDHVLRHDRRSVNA</sequence>
<evidence type="ECO:0000313" key="1">
    <source>
        <dbReference type="EMBL" id="MBZ5712314.1"/>
    </source>
</evidence>
<accession>A0ABS7TVS8</accession>
<evidence type="ECO:0008006" key="3">
    <source>
        <dbReference type="Google" id="ProtNLM"/>
    </source>
</evidence>
<dbReference type="Gene3D" id="3.40.109.10">
    <property type="entry name" value="NADH Oxidase"/>
    <property type="match status" value="1"/>
</dbReference>
<reference evidence="1" key="1">
    <citation type="submission" date="2021-08" db="EMBL/GenBank/DDBJ databases">
        <authorList>
            <person name="Stevens D.C."/>
        </authorList>
    </citation>
    <scope>NUCLEOTIDE SEQUENCE</scope>
    <source>
        <strain evidence="1">DSM 53165</strain>
    </source>
</reference>
<dbReference type="EMBL" id="JAIRAU010000029">
    <property type="protein sequence ID" value="MBZ5712314.1"/>
    <property type="molecule type" value="Genomic_DNA"/>
</dbReference>
<gene>
    <name evidence="1" type="ORF">K7C98_23990</name>
</gene>
<dbReference type="InterPro" id="IPR000415">
    <property type="entry name" value="Nitroreductase-like"/>
</dbReference>
<name>A0ABS7TVS8_9BACT</name>
<dbReference type="RefSeq" id="WP_224194075.1">
    <property type="nucleotide sequence ID" value="NZ_JAIRAU010000029.1"/>
</dbReference>
<dbReference type="SUPFAM" id="SSF55469">
    <property type="entry name" value="FMN-dependent nitroreductase-like"/>
    <property type="match status" value="1"/>
</dbReference>
<dbReference type="Proteomes" id="UP001139031">
    <property type="component" value="Unassembled WGS sequence"/>
</dbReference>